<accession>A0A517XP47</accession>
<dbReference type="EMBL" id="CP036273">
    <property type="protein sequence ID" value="QDU19252.1"/>
    <property type="molecule type" value="Genomic_DNA"/>
</dbReference>
<keyword evidence="3" id="KW-1185">Reference proteome</keyword>
<evidence type="ECO:0000313" key="3">
    <source>
        <dbReference type="Proteomes" id="UP000319576"/>
    </source>
</evidence>
<proteinExistence type="predicted"/>
<evidence type="ECO:0008006" key="4">
    <source>
        <dbReference type="Google" id="ProtNLM"/>
    </source>
</evidence>
<organism evidence="2 3">
    <name type="scientific">Urbifossiella limnaea</name>
    <dbReference type="NCBI Taxonomy" id="2528023"/>
    <lineage>
        <taxon>Bacteria</taxon>
        <taxon>Pseudomonadati</taxon>
        <taxon>Planctomycetota</taxon>
        <taxon>Planctomycetia</taxon>
        <taxon>Gemmatales</taxon>
        <taxon>Gemmataceae</taxon>
        <taxon>Urbifossiella</taxon>
    </lineage>
</organism>
<protein>
    <recommendedName>
        <fullName evidence="4">Type II toxin-antitoxin system RelE/ParE family toxin</fullName>
    </recommendedName>
</protein>
<sequence length="86" mass="9862">MFEYEWLEPILDKLTRIYVSLDVPSRDRMAGAVEGFNARLASEPLDVGESRVGGYRVAFVSVLMITFHVNLTTRRVRVTDVIRFGR</sequence>
<evidence type="ECO:0000313" key="2">
    <source>
        <dbReference type="EMBL" id="QDU19252.1"/>
    </source>
</evidence>
<dbReference type="KEGG" id="uli:ETAA1_11580"/>
<dbReference type="AlphaFoldDB" id="A0A517XP47"/>
<keyword evidence="1" id="KW-0472">Membrane</keyword>
<dbReference type="OrthoDB" id="290557at2"/>
<evidence type="ECO:0000256" key="1">
    <source>
        <dbReference type="SAM" id="Phobius"/>
    </source>
</evidence>
<keyword evidence="1" id="KW-1133">Transmembrane helix</keyword>
<feature type="transmembrane region" description="Helical" evidence="1">
    <location>
        <begin position="53"/>
        <end position="73"/>
    </location>
</feature>
<dbReference type="Proteomes" id="UP000319576">
    <property type="component" value="Chromosome"/>
</dbReference>
<dbReference type="RefSeq" id="WP_145235109.1">
    <property type="nucleotide sequence ID" value="NZ_CP036273.1"/>
</dbReference>
<name>A0A517XP47_9BACT</name>
<gene>
    <name evidence="2" type="ORF">ETAA1_11580</name>
</gene>
<keyword evidence="1" id="KW-0812">Transmembrane</keyword>
<reference evidence="2 3" key="1">
    <citation type="submission" date="2019-02" db="EMBL/GenBank/DDBJ databases">
        <title>Deep-cultivation of Planctomycetes and their phenomic and genomic characterization uncovers novel biology.</title>
        <authorList>
            <person name="Wiegand S."/>
            <person name="Jogler M."/>
            <person name="Boedeker C."/>
            <person name="Pinto D."/>
            <person name="Vollmers J."/>
            <person name="Rivas-Marin E."/>
            <person name="Kohn T."/>
            <person name="Peeters S.H."/>
            <person name="Heuer A."/>
            <person name="Rast P."/>
            <person name="Oberbeckmann S."/>
            <person name="Bunk B."/>
            <person name="Jeske O."/>
            <person name="Meyerdierks A."/>
            <person name="Storesund J.E."/>
            <person name="Kallscheuer N."/>
            <person name="Luecker S."/>
            <person name="Lage O.M."/>
            <person name="Pohl T."/>
            <person name="Merkel B.J."/>
            <person name="Hornburger P."/>
            <person name="Mueller R.-W."/>
            <person name="Bruemmer F."/>
            <person name="Labrenz M."/>
            <person name="Spormann A.M."/>
            <person name="Op den Camp H."/>
            <person name="Overmann J."/>
            <person name="Amann R."/>
            <person name="Jetten M.S.M."/>
            <person name="Mascher T."/>
            <person name="Medema M.H."/>
            <person name="Devos D.P."/>
            <person name="Kaster A.-K."/>
            <person name="Ovreas L."/>
            <person name="Rohde M."/>
            <person name="Galperin M.Y."/>
            <person name="Jogler C."/>
        </authorList>
    </citation>
    <scope>NUCLEOTIDE SEQUENCE [LARGE SCALE GENOMIC DNA]</scope>
    <source>
        <strain evidence="2 3">ETA_A1</strain>
    </source>
</reference>